<gene>
    <name evidence="3" type="ORF">JIN83_09905</name>
</gene>
<dbReference type="RefSeq" id="WP_309489885.1">
    <property type="nucleotide sequence ID" value="NZ_JAENIG010000006.1"/>
</dbReference>
<dbReference type="Gene3D" id="2.40.420.20">
    <property type="match status" value="1"/>
</dbReference>
<dbReference type="InterPro" id="IPR058627">
    <property type="entry name" value="MdtA-like_C"/>
</dbReference>
<keyword evidence="1" id="KW-0732">Signal</keyword>
<name>A0AAE2SE19_9BACT</name>
<reference evidence="3" key="1">
    <citation type="submission" date="2021-01" db="EMBL/GenBank/DDBJ databases">
        <title>Modified the classification status of verrucomicrobia.</title>
        <authorList>
            <person name="Feng X."/>
        </authorList>
    </citation>
    <scope>NUCLEOTIDE SEQUENCE</scope>
    <source>
        <strain evidence="3">5K15</strain>
    </source>
</reference>
<comment type="caution">
    <text evidence="3">The sequence shown here is derived from an EMBL/GenBank/DDBJ whole genome shotgun (WGS) entry which is preliminary data.</text>
</comment>
<dbReference type="AlphaFoldDB" id="A0AAE2SE19"/>
<dbReference type="GO" id="GO:1990281">
    <property type="term" value="C:efflux pump complex"/>
    <property type="evidence" value="ECO:0007669"/>
    <property type="project" value="TreeGrafter"/>
</dbReference>
<sequence length="466" mass="50984">MITRSTLTALCLTGMLPTLATAADEYSVTEKPFKKEVSLSATFLPTQSTAISVDPAVWTDFEITSLVSQGAVVKKGDTLIGIDSQKIDEQIEKMEKDRVIGKLNLAKAKQELASLEITTPRSLESHARAAKEAAENLKWFKETGLPLSIEATKNSVINDELNLAYQLEELKQLEKMYKEDDKIEETEEIILTRTRNSVKRAKFGLKSSKLSSARKLETELPRQLKSYELAAENSRIANENAKATLPRALELKRKEVAKAEKADAEADAKLAKLKADRTLMNIQAPGDGVVYYGSIRNGRWSATTAVKVLKVGGKLPASTPLMTFIPAKTSLMLSAFAKEDKLSALKKGLKGFAITHLNRYQNIPVTITGIDRYPQTDGSFHVSLSVDSDTQAVTGMTANVKLVTSKIAQAITVPADYLTREDDGSYSVKLKLADGKTEARKVVVADATKDTVVITEGLYKAQVIVK</sequence>
<keyword evidence="4" id="KW-1185">Reference proteome</keyword>
<proteinExistence type="predicted"/>
<organism evidence="3 4">
    <name type="scientific">Oceaniferula flava</name>
    <dbReference type="NCBI Taxonomy" id="2800421"/>
    <lineage>
        <taxon>Bacteria</taxon>
        <taxon>Pseudomonadati</taxon>
        <taxon>Verrucomicrobiota</taxon>
        <taxon>Verrucomicrobiia</taxon>
        <taxon>Verrucomicrobiales</taxon>
        <taxon>Verrucomicrobiaceae</taxon>
        <taxon>Oceaniferula</taxon>
    </lineage>
</organism>
<dbReference type="GO" id="GO:0015562">
    <property type="term" value="F:efflux transmembrane transporter activity"/>
    <property type="evidence" value="ECO:0007669"/>
    <property type="project" value="TreeGrafter"/>
</dbReference>
<feature type="signal peptide" evidence="1">
    <location>
        <begin position="1"/>
        <end position="22"/>
    </location>
</feature>
<dbReference type="Proteomes" id="UP000634206">
    <property type="component" value="Unassembled WGS sequence"/>
</dbReference>
<evidence type="ECO:0000256" key="1">
    <source>
        <dbReference type="SAM" id="SignalP"/>
    </source>
</evidence>
<protein>
    <submittedName>
        <fullName evidence="3">HlyD family efflux transporter periplasmic adaptor subunit</fullName>
    </submittedName>
</protein>
<evidence type="ECO:0000313" key="3">
    <source>
        <dbReference type="EMBL" id="MBK1855272.1"/>
    </source>
</evidence>
<dbReference type="PANTHER" id="PTHR30469">
    <property type="entry name" value="MULTIDRUG RESISTANCE PROTEIN MDTA"/>
    <property type="match status" value="1"/>
</dbReference>
<dbReference type="Pfam" id="PF25967">
    <property type="entry name" value="RND-MFP_C"/>
    <property type="match status" value="1"/>
</dbReference>
<feature type="domain" description="Multidrug resistance protein MdtA-like C-terminal permuted SH3" evidence="2">
    <location>
        <begin position="409"/>
        <end position="459"/>
    </location>
</feature>
<accession>A0AAE2SE19</accession>
<evidence type="ECO:0000313" key="4">
    <source>
        <dbReference type="Proteomes" id="UP000634206"/>
    </source>
</evidence>
<feature type="chain" id="PRO_5042154763" evidence="1">
    <location>
        <begin position="23"/>
        <end position="466"/>
    </location>
</feature>
<dbReference type="EMBL" id="JAENIG010000006">
    <property type="protein sequence ID" value="MBK1855272.1"/>
    <property type="molecule type" value="Genomic_DNA"/>
</dbReference>
<evidence type="ECO:0000259" key="2">
    <source>
        <dbReference type="Pfam" id="PF25967"/>
    </source>
</evidence>